<dbReference type="Pfam" id="PF14288">
    <property type="entry name" value="FKS1_dom1"/>
    <property type="match status" value="1"/>
</dbReference>
<protein>
    <recommendedName>
        <fullName evidence="2">1,3-beta-glucan synthase component FKS1-like domain-containing protein</fullName>
    </recommendedName>
</protein>
<dbReference type="PANTHER" id="PTHR12741">
    <property type="entry name" value="LYST-INTERACTING PROTEIN LIP5 DOPAMINE RESPONSIVE PROTEIN DRG-1"/>
    <property type="match status" value="1"/>
</dbReference>
<evidence type="ECO:0000256" key="1">
    <source>
        <dbReference type="SAM" id="Phobius"/>
    </source>
</evidence>
<dbReference type="GO" id="GO:0046527">
    <property type="term" value="F:glucosyltransferase activity"/>
    <property type="evidence" value="ECO:0007669"/>
    <property type="project" value="TreeGrafter"/>
</dbReference>
<accession>A0AAV8T594</accession>
<sequence>MGLQLSIITFPVPRALKALHTPPPSPLADVYNIIPIHDLLTDHPSLRYPEVHAASASLRAVGNLPKPPYMSWNGNYDLMDWLGLLFGFQRDNVRNQREHVVLHLANSQMRLEPPPSIPDTLDAAVLRRFRKKLLENYTSWCSFLGRKSQVTIGKRSKNNNNNSLPDLRRELLYVALYLLIWGESGNLRFMPECLCYIYHHMAMELNDFIDQRIDPSTGSPFLPSIYGECTYLKSIVMPIYQTIKTEVESSLNGTKPHFGGITTISMSFSGVGVMGFVNFVAWEDTEYPSQALERRDVQVELLTCFITWAGLRVLQSVLDAGTQYSLVTREPWLLGLRMVLKCTVAITWTILFVVFYARIWSAKNGGSWSPEANNRIVTLFEAAFLYIIPELLPCNSI</sequence>
<keyword evidence="1" id="KW-1133">Transmembrane helix</keyword>
<reference evidence="3 4" key="1">
    <citation type="submission" date="2021-09" db="EMBL/GenBank/DDBJ databases">
        <title>Genomic insights and catalytic innovation underlie evolution of tropane alkaloids biosynthesis.</title>
        <authorList>
            <person name="Wang Y.-J."/>
            <person name="Tian T."/>
            <person name="Huang J.-P."/>
            <person name="Huang S.-X."/>
        </authorList>
    </citation>
    <scope>NUCLEOTIDE SEQUENCE [LARGE SCALE GENOMIC DNA]</scope>
    <source>
        <strain evidence="3">KIB-2018</strain>
        <tissue evidence="3">Leaf</tissue>
    </source>
</reference>
<feature type="transmembrane region" description="Helical" evidence="1">
    <location>
        <begin position="258"/>
        <end position="281"/>
    </location>
</feature>
<feature type="transmembrane region" description="Helical" evidence="1">
    <location>
        <begin position="338"/>
        <end position="357"/>
    </location>
</feature>
<keyword evidence="1" id="KW-0812">Transmembrane</keyword>
<name>A0AAV8T594_9ROSI</name>
<feature type="domain" description="1,3-beta-glucan synthase component FKS1-like" evidence="2">
    <location>
        <begin position="168"/>
        <end position="269"/>
    </location>
</feature>
<evidence type="ECO:0000313" key="4">
    <source>
        <dbReference type="Proteomes" id="UP001159364"/>
    </source>
</evidence>
<feature type="transmembrane region" description="Helical" evidence="1">
    <location>
        <begin position="301"/>
        <end position="318"/>
    </location>
</feature>
<proteinExistence type="predicted"/>
<dbReference type="AlphaFoldDB" id="A0AAV8T594"/>
<dbReference type="EMBL" id="JAIWQS010000006">
    <property type="protein sequence ID" value="KAJ8761420.1"/>
    <property type="molecule type" value="Genomic_DNA"/>
</dbReference>
<dbReference type="GO" id="GO:0005886">
    <property type="term" value="C:plasma membrane"/>
    <property type="evidence" value="ECO:0007669"/>
    <property type="project" value="TreeGrafter"/>
</dbReference>
<dbReference type="SMART" id="SM01205">
    <property type="entry name" value="FKS1_dom1"/>
    <property type="match status" value="1"/>
</dbReference>
<evidence type="ECO:0000259" key="2">
    <source>
        <dbReference type="SMART" id="SM01205"/>
    </source>
</evidence>
<keyword evidence="1" id="KW-0472">Membrane</keyword>
<organism evidence="3 4">
    <name type="scientific">Erythroxylum novogranatense</name>
    <dbReference type="NCBI Taxonomy" id="1862640"/>
    <lineage>
        <taxon>Eukaryota</taxon>
        <taxon>Viridiplantae</taxon>
        <taxon>Streptophyta</taxon>
        <taxon>Embryophyta</taxon>
        <taxon>Tracheophyta</taxon>
        <taxon>Spermatophyta</taxon>
        <taxon>Magnoliopsida</taxon>
        <taxon>eudicotyledons</taxon>
        <taxon>Gunneridae</taxon>
        <taxon>Pentapetalae</taxon>
        <taxon>rosids</taxon>
        <taxon>fabids</taxon>
        <taxon>Malpighiales</taxon>
        <taxon>Erythroxylaceae</taxon>
        <taxon>Erythroxylum</taxon>
    </lineage>
</organism>
<keyword evidence="4" id="KW-1185">Reference proteome</keyword>
<dbReference type="PANTHER" id="PTHR12741:SF102">
    <property type="entry name" value="CALLOSE SYNTHASE 11"/>
    <property type="match status" value="1"/>
</dbReference>
<dbReference type="InterPro" id="IPR026899">
    <property type="entry name" value="FKS1-like_dom1"/>
</dbReference>
<dbReference type="Proteomes" id="UP001159364">
    <property type="component" value="Linkage Group LG06"/>
</dbReference>
<evidence type="ECO:0000313" key="3">
    <source>
        <dbReference type="EMBL" id="KAJ8761420.1"/>
    </source>
</evidence>
<gene>
    <name evidence="3" type="ORF">K2173_001551</name>
</gene>
<comment type="caution">
    <text evidence="3">The sequence shown here is derived from an EMBL/GenBank/DDBJ whole genome shotgun (WGS) entry which is preliminary data.</text>
</comment>